<dbReference type="InterPro" id="IPR050780">
    <property type="entry name" value="Mucin_vWF_Thrombospondin_sf"/>
</dbReference>
<dbReference type="Pfam" id="PF08742">
    <property type="entry name" value="C8"/>
    <property type="match status" value="1"/>
</dbReference>
<comment type="subcellular location">
    <subcellularLocation>
        <location evidence="1">Secreted</location>
    </subcellularLocation>
</comment>
<evidence type="ECO:0000256" key="3">
    <source>
        <dbReference type="ARBA" id="ARBA00022729"/>
    </source>
</evidence>
<evidence type="ECO:0000259" key="10">
    <source>
        <dbReference type="PROSITE" id="PS01225"/>
    </source>
</evidence>
<dbReference type="Proteomes" id="UP000295070">
    <property type="component" value="Chromosome 8"/>
</dbReference>
<comment type="caution">
    <text evidence="13">The sequence shown here is derived from an EMBL/GenBank/DDBJ whole genome shotgun (WGS) entry which is preliminary data.</text>
</comment>
<evidence type="ECO:0000256" key="9">
    <source>
        <dbReference type="SAM" id="MobiDB-lite"/>
    </source>
</evidence>
<evidence type="ECO:0000256" key="1">
    <source>
        <dbReference type="ARBA" id="ARBA00004613"/>
    </source>
</evidence>
<dbReference type="Gene3D" id="2.10.25.10">
    <property type="entry name" value="Laminin"/>
    <property type="match status" value="1"/>
</dbReference>
<dbReference type="SMART" id="SM00041">
    <property type="entry name" value="CT"/>
    <property type="match status" value="1"/>
</dbReference>
<dbReference type="Pfam" id="PF13330">
    <property type="entry name" value="Mucin2_WxxW"/>
    <property type="match status" value="1"/>
</dbReference>
<dbReference type="Pfam" id="PF00094">
    <property type="entry name" value="VWD"/>
    <property type="match status" value="1"/>
</dbReference>
<dbReference type="PROSITE" id="PS51233">
    <property type="entry name" value="VWFD"/>
    <property type="match status" value="1"/>
</dbReference>
<evidence type="ECO:0000256" key="4">
    <source>
        <dbReference type="ARBA" id="ARBA00022737"/>
    </source>
</evidence>
<dbReference type="PROSITE" id="PS01225">
    <property type="entry name" value="CTCK_2"/>
    <property type="match status" value="1"/>
</dbReference>
<dbReference type="InterPro" id="IPR001846">
    <property type="entry name" value="VWF_type-D"/>
</dbReference>
<feature type="compositionally biased region" description="Low complexity" evidence="9">
    <location>
        <begin position="394"/>
        <end position="412"/>
    </location>
</feature>
<protein>
    <submittedName>
        <fullName evidence="13">Uncharacterized protein</fullName>
    </submittedName>
</protein>
<dbReference type="PANTHER" id="PTHR11339">
    <property type="entry name" value="EXTRACELLULAR MATRIX GLYCOPROTEIN RELATED"/>
    <property type="match status" value="1"/>
</dbReference>
<dbReference type="GO" id="GO:0005615">
    <property type="term" value="C:extracellular space"/>
    <property type="evidence" value="ECO:0007669"/>
    <property type="project" value="TreeGrafter"/>
</dbReference>
<dbReference type="SMART" id="SM00214">
    <property type="entry name" value="VWC"/>
    <property type="match status" value="3"/>
</dbReference>
<reference evidence="13 14" key="1">
    <citation type="submission" date="2019-01" db="EMBL/GenBank/DDBJ databases">
        <title>A chromosome-scale genome assembly of the yellow perch, Perca flavescens.</title>
        <authorList>
            <person name="Feron R."/>
            <person name="Morvezen R."/>
            <person name="Bestin A."/>
            <person name="Haffray P."/>
            <person name="Klopp C."/>
            <person name="Zahm M."/>
            <person name="Cabau C."/>
            <person name="Roques C."/>
            <person name="Donnadieu C."/>
            <person name="Bouchez O."/>
            <person name="Christie M."/>
            <person name="Larson W."/>
            <person name="Guiguen Y."/>
        </authorList>
    </citation>
    <scope>NUCLEOTIDE SEQUENCE [LARGE SCALE GENOMIC DNA]</scope>
    <source>
        <strain evidence="13">YP-PL-M2</strain>
        <tissue evidence="13">Blood</tissue>
    </source>
</reference>
<dbReference type="InterPro" id="IPR025155">
    <property type="entry name" value="WxxW_domain"/>
</dbReference>
<dbReference type="PROSITE" id="PS50184">
    <property type="entry name" value="VWFC_2"/>
    <property type="match status" value="2"/>
</dbReference>
<evidence type="ECO:0000259" key="12">
    <source>
        <dbReference type="PROSITE" id="PS51233"/>
    </source>
</evidence>
<evidence type="ECO:0000256" key="7">
    <source>
        <dbReference type="ARBA" id="ARBA00023180"/>
    </source>
</evidence>
<dbReference type="SUPFAM" id="SSF57603">
    <property type="entry name" value="FnI-like domain"/>
    <property type="match status" value="1"/>
</dbReference>
<gene>
    <name evidence="13" type="ORF">EPR50_G00088000</name>
</gene>
<dbReference type="SMART" id="SM00832">
    <property type="entry name" value="C8"/>
    <property type="match status" value="1"/>
</dbReference>
<dbReference type="PROSITE" id="PS01208">
    <property type="entry name" value="VWFC_1"/>
    <property type="match status" value="2"/>
</dbReference>
<organism evidence="13 14">
    <name type="scientific">Perca flavescens</name>
    <name type="common">American yellow perch</name>
    <name type="synonym">Morone flavescens</name>
    <dbReference type="NCBI Taxonomy" id="8167"/>
    <lineage>
        <taxon>Eukaryota</taxon>
        <taxon>Metazoa</taxon>
        <taxon>Chordata</taxon>
        <taxon>Craniata</taxon>
        <taxon>Vertebrata</taxon>
        <taxon>Euteleostomi</taxon>
        <taxon>Actinopterygii</taxon>
        <taxon>Neopterygii</taxon>
        <taxon>Teleostei</taxon>
        <taxon>Neoteleostei</taxon>
        <taxon>Acanthomorphata</taxon>
        <taxon>Eupercaria</taxon>
        <taxon>Perciformes</taxon>
        <taxon>Percoidei</taxon>
        <taxon>Percidae</taxon>
        <taxon>Percinae</taxon>
        <taxon>Perca</taxon>
    </lineage>
</organism>
<feature type="region of interest" description="Disordered" evidence="9">
    <location>
        <begin position="158"/>
        <end position="412"/>
    </location>
</feature>
<keyword evidence="4" id="KW-0677">Repeat</keyword>
<dbReference type="GO" id="GO:0031012">
    <property type="term" value="C:extracellular matrix"/>
    <property type="evidence" value="ECO:0007669"/>
    <property type="project" value="TreeGrafter"/>
</dbReference>
<feature type="non-terminal residue" evidence="13">
    <location>
        <position position="1"/>
    </location>
</feature>
<evidence type="ECO:0000256" key="5">
    <source>
        <dbReference type="ARBA" id="ARBA00023008"/>
    </source>
</evidence>
<sequence length="1229" mass="135036">TTTFTETSNPIPTDCNCKWSDWKNNHYPHFEDDGDYEPIEEITDIDLSFCRKTLEIECRATQYKDISLNDLDQKVTCNSTNGLICHNKDQIPPICYDYEIRVKCCMCSSTTTATTETSTKTKVTGESTTKATEKPTTTATEKPTTTTHVVVTYPEVTTSISTRQHEKHTTTTATEQPPSTTITAEPTTTVTEKPTTTTVTEKPTTTTATEKPTTTVTEKSTTTSVTEIPTTTATGEPTTTTATEQPPTTTITGEPTTITATEKPTTTTSVIEKHTTTTATEIPTTTIVTEKPITTTSLIEKPTTTATGEPTTTTVTENPTTTTSVTEKHTTTATEQPSTTTITGEPTTTTATEKPTTTATGEPTTTIVTGEPTTTSVTGEPTTTSVTEKHTTEKPTITTETPTITPSTPQSSTPGRTTSCFCKYMGQLFSPGRFMYNKTDGEGWCFTAYCNLTCNVEKLARPCHSTTPPTPQTTTITKQPCFYLNPPRKHGESWSLNNCTRDTCDNGRVMTEHVLCKPVTETVCENGLQPVRVYDEGGCCFHYECTCVCYGWGDPHYVTFDGQYYSMQKNCTYVLVKEIIPQYNFKILINNENCDASGTVTCAKSLIVYYKNYEVILTQDRIPKTLNKVYVNGKQVVPTYLNDDFIITSTAIELLLRIPAINAVVMFKGLLFSVDLPFSLFHNNTEGQCGTCDNNRKNDCRLPNGQINPTCSEMGNWSVPDKNKPYCDKPPKPTPTQKPTPIPCKPDICEILISKVFEQCHKVLSPLPFYEACKFDVCHEDKPNFGCFSMEAYSKMCAEASVCIPWRNATNGLCEYACPKNKVYKACGPTVVQTCNARYNEEYAQKCQGKNGNQNQACTGFMEGCFCPEGLTLFSSNSDLCVSVCCTGPDGQPKQLGDTWQSGCKQCACDKNALSVRCEPLICPTQEPITCTEEGEVLVAHTVDCCERLTCECKMSRCSVTTQKCQLGFELKINMSNDTCCPSYRCVPKDVCVFNNTEYQPGMDFSKNPCESCRCTESQAPNSKLNTITCHVKQCSTLCSEGYVYENTPGQCCGSCKKTSCVMEVPGFTSPIIIKPSESWSPPNDNCTKYDCQKVKNEFITSKKQTTCPAFDPENCVPGTEQSDINGCCKTCTPLTNCQMTRNTTYLQTKNCKSVEPVEITACAGSCGASSSMYSAENNRLMHSCSCCQEMTTSEKNVKMTCADGSTMQHSYISVDKCGCQVAECKDNI</sequence>
<evidence type="ECO:0000313" key="13">
    <source>
        <dbReference type="EMBL" id="TDH09600.1"/>
    </source>
</evidence>
<evidence type="ECO:0000256" key="6">
    <source>
        <dbReference type="ARBA" id="ARBA00023157"/>
    </source>
</evidence>
<dbReference type="InterPro" id="IPR006207">
    <property type="entry name" value="Cys_knot_C"/>
</dbReference>
<feature type="region of interest" description="Disordered" evidence="9">
    <location>
        <begin position="116"/>
        <end position="143"/>
    </location>
</feature>
<keyword evidence="14" id="KW-1185">Reference proteome</keyword>
<dbReference type="PANTHER" id="PTHR11339:SF384">
    <property type="entry name" value="MUCIN-2"/>
    <property type="match status" value="1"/>
</dbReference>
<feature type="domain" description="VWFC" evidence="11">
    <location>
        <begin position="990"/>
        <end position="1057"/>
    </location>
</feature>
<dbReference type="AlphaFoldDB" id="A0A484D4H9"/>
<comment type="caution">
    <text evidence="8">Lacks conserved residue(s) required for the propagation of feature annotation.</text>
</comment>
<keyword evidence="5" id="KW-0186">Copper</keyword>
<dbReference type="InterPro" id="IPR014853">
    <property type="entry name" value="VWF/SSPO/ZAN-like_Cys-rich_dom"/>
</dbReference>
<accession>A0A484D4H9</accession>
<feature type="domain" description="CTCK" evidence="10">
    <location>
        <begin position="1138"/>
        <end position="1226"/>
    </location>
</feature>
<evidence type="ECO:0000259" key="11">
    <source>
        <dbReference type="PROSITE" id="PS50184"/>
    </source>
</evidence>
<keyword evidence="6 8" id="KW-1015">Disulfide bond</keyword>
<name>A0A484D4H9_PERFV</name>
<dbReference type="EMBL" id="SCKG01000008">
    <property type="protein sequence ID" value="TDH09600.1"/>
    <property type="molecule type" value="Genomic_DNA"/>
</dbReference>
<keyword evidence="2" id="KW-0964">Secreted</keyword>
<evidence type="ECO:0000256" key="2">
    <source>
        <dbReference type="ARBA" id="ARBA00022525"/>
    </source>
</evidence>
<feature type="domain" description="VWFC" evidence="11">
    <location>
        <begin position="886"/>
        <end position="952"/>
    </location>
</feature>
<evidence type="ECO:0000313" key="14">
    <source>
        <dbReference type="Proteomes" id="UP000295070"/>
    </source>
</evidence>
<dbReference type="STRING" id="8167.A0A484D4H9"/>
<feature type="disulfide bond" evidence="8">
    <location>
        <begin position="1138"/>
        <end position="1188"/>
    </location>
</feature>
<keyword evidence="7" id="KW-0325">Glycoprotein</keyword>
<dbReference type="InterPro" id="IPR001007">
    <property type="entry name" value="VWF_dom"/>
</dbReference>
<dbReference type="SMART" id="SM00216">
    <property type="entry name" value="VWD"/>
    <property type="match status" value="1"/>
</dbReference>
<proteinExistence type="predicted"/>
<evidence type="ECO:0000256" key="8">
    <source>
        <dbReference type="PROSITE-ProRule" id="PRU00039"/>
    </source>
</evidence>
<feature type="compositionally biased region" description="Low complexity" evidence="9">
    <location>
        <begin position="170"/>
        <end position="386"/>
    </location>
</feature>
<dbReference type="PROSITE" id="PS01185">
    <property type="entry name" value="CTCK_1"/>
    <property type="match status" value="1"/>
</dbReference>
<feature type="domain" description="VWFD" evidence="12">
    <location>
        <begin position="547"/>
        <end position="728"/>
    </location>
</feature>
<keyword evidence="3" id="KW-0732">Signal</keyword>